<dbReference type="InterPro" id="IPR009012">
    <property type="entry name" value="GrpE_head"/>
</dbReference>
<keyword evidence="4" id="KW-0143">Chaperone</keyword>
<dbReference type="GO" id="GO:0006457">
    <property type="term" value="P:protein folding"/>
    <property type="evidence" value="ECO:0007669"/>
    <property type="project" value="InterPro"/>
</dbReference>
<dbReference type="PANTHER" id="PTHR21237">
    <property type="entry name" value="GRPE PROTEIN"/>
    <property type="match status" value="1"/>
</dbReference>
<comment type="subcellular location">
    <subcellularLocation>
        <location evidence="1">Mitochondrion matrix</location>
    </subcellularLocation>
</comment>
<accession>A0A9N9G4V1</accession>
<evidence type="ECO:0000256" key="2">
    <source>
        <dbReference type="ARBA" id="ARBA00009054"/>
    </source>
</evidence>
<dbReference type="FunFam" id="2.30.22.10:FF:000002">
    <property type="entry name" value="GrpE protein homolog"/>
    <property type="match status" value="1"/>
</dbReference>
<proteinExistence type="inferred from homology"/>
<evidence type="ECO:0000256" key="1">
    <source>
        <dbReference type="ARBA" id="ARBA00004305"/>
    </source>
</evidence>
<evidence type="ECO:0000256" key="3">
    <source>
        <dbReference type="ARBA" id="ARBA00014521"/>
    </source>
</evidence>
<dbReference type="EMBL" id="CAJVPQ010002136">
    <property type="protein sequence ID" value="CAG8584865.1"/>
    <property type="molecule type" value="Genomic_DNA"/>
</dbReference>
<dbReference type="AlphaFoldDB" id="A0A9N9G4V1"/>
<evidence type="ECO:0000313" key="7">
    <source>
        <dbReference type="Proteomes" id="UP000789570"/>
    </source>
</evidence>
<dbReference type="GO" id="GO:0000774">
    <property type="term" value="F:adenyl-nucleotide exchange factor activity"/>
    <property type="evidence" value="ECO:0007669"/>
    <property type="project" value="InterPro"/>
</dbReference>
<dbReference type="Gene3D" id="3.90.20.20">
    <property type="match status" value="1"/>
</dbReference>
<gene>
    <name evidence="6" type="ORF">FCALED_LOCUS7786</name>
</gene>
<evidence type="ECO:0000313" key="6">
    <source>
        <dbReference type="EMBL" id="CAG8584865.1"/>
    </source>
</evidence>
<evidence type="ECO:0000256" key="5">
    <source>
        <dbReference type="RuleBase" id="RU004478"/>
    </source>
</evidence>
<dbReference type="CDD" id="cd00446">
    <property type="entry name" value="GrpE"/>
    <property type="match status" value="1"/>
</dbReference>
<sequence length="213" mass="23846">MSFSSSLFRKELYNRATRSLLLSSTIRGRITTTQLQRTLSPFTIGQQGADASTTGVDLKEKQLAELKDSYLRCLADMENLRERTRREVEQTAQFAIQKFAKDLINTVDVLNLALSSVPAEVRNDTQNNPHLVGLYTGVSLTETDLLTTLKRHGVEQVNPLGEKFDPNIHEAVYQAKVPDKEPGVIFDVQKVGYTLFGRVIRPPQVGVVRDNEA</sequence>
<dbReference type="GO" id="GO:0001405">
    <property type="term" value="C:PAM complex, Tim23 associated import motor"/>
    <property type="evidence" value="ECO:0007669"/>
    <property type="project" value="TreeGrafter"/>
</dbReference>
<organism evidence="6 7">
    <name type="scientific">Funneliformis caledonium</name>
    <dbReference type="NCBI Taxonomy" id="1117310"/>
    <lineage>
        <taxon>Eukaryota</taxon>
        <taxon>Fungi</taxon>
        <taxon>Fungi incertae sedis</taxon>
        <taxon>Mucoromycota</taxon>
        <taxon>Glomeromycotina</taxon>
        <taxon>Glomeromycetes</taxon>
        <taxon>Glomerales</taxon>
        <taxon>Glomeraceae</taxon>
        <taxon>Funneliformis</taxon>
    </lineage>
</organism>
<dbReference type="SUPFAM" id="SSF51064">
    <property type="entry name" value="Head domain of nucleotide exchange factor GrpE"/>
    <property type="match status" value="1"/>
</dbReference>
<dbReference type="PRINTS" id="PR00773">
    <property type="entry name" value="GRPEPROTEIN"/>
</dbReference>
<reference evidence="6" key="1">
    <citation type="submission" date="2021-06" db="EMBL/GenBank/DDBJ databases">
        <authorList>
            <person name="Kallberg Y."/>
            <person name="Tangrot J."/>
            <person name="Rosling A."/>
        </authorList>
    </citation>
    <scope>NUCLEOTIDE SEQUENCE</scope>
    <source>
        <strain evidence="6">UK204</strain>
    </source>
</reference>
<dbReference type="OrthoDB" id="201635at2759"/>
<keyword evidence="7" id="KW-1185">Reference proteome</keyword>
<dbReference type="PANTHER" id="PTHR21237:SF23">
    <property type="entry name" value="GRPE PROTEIN HOMOLOG, MITOCHONDRIAL"/>
    <property type="match status" value="1"/>
</dbReference>
<dbReference type="GO" id="GO:0051082">
    <property type="term" value="F:unfolded protein binding"/>
    <property type="evidence" value="ECO:0007669"/>
    <property type="project" value="TreeGrafter"/>
</dbReference>
<dbReference type="GO" id="GO:0051087">
    <property type="term" value="F:protein-folding chaperone binding"/>
    <property type="evidence" value="ECO:0007669"/>
    <property type="project" value="InterPro"/>
</dbReference>
<name>A0A9N9G4V1_9GLOM</name>
<dbReference type="InterPro" id="IPR000740">
    <property type="entry name" value="GrpE"/>
</dbReference>
<dbReference type="SUPFAM" id="SSF58014">
    <property type="entry name" value="Coiled-coil domain of nucleotide exchange factor GrpE"/>
    <property type="match status" value="1"/>
</dbReference>
<dbReference type="Pfam" id="PF01025">
    <property type="entry name" value="GrpE"/>
    <property type="match status" value="1"/>
</dbReference>
<comment type="caution">
    <text evidence="6">The sequence shown here is derived from an EMBL/GenBank/DDBJ whole genome shotgun (WGS) entry which is preliminary data.</text>
</comment>
<evidence type="ECO:0000256" key="4">
    <source>
        <dbReference type="ARBA" id="ARBA00023186"/>
    </source>
</evidence>
<dbReference type="Gene3D" id="2.30.22.10">
    <property type="entry name" value="Head domain of nucleotide exchange factor GrpE"/>
    <property type="match status" value="1"/>
</dbReference>
<dbReference type="Proteomes" id="UP000789570">
    <property type="component" value="Unassembled WGS sequence"/>
</dbReference>
<dbReference type="HAMAP" id="MF_01151">
    <property type="entry name" value="GrpE"/>
    <property type="match status" value="1"/>
</dbReference>
<comment type="similarity">
    <text evidence="2 5">Belongs to the GrpE family.</text>
</comment>
<protein>
    <recommendedName>
        <fullName evidence="3">GrpE protein homolog, mitochondrial</fullName>
    </recommendedName>
</protein>
<dbReference type="GO" id="GO:0030150">
    <property type="term" value="P:protein import into mitochondrial matrix"/>
    <property type="evidence" value="ECO:0007669"/>
    <property type="project" value="TreeGrafter"/>
</dbReference>
<dbReference type="GO" id="GO:0042803">
    <property type="term" value="F:protein homodimerization activity"/>
    <property type="evidence" value="ECO:0007669"/>
    <property type="project" value="InterPro"/>
</dbReference>
<dbReference type="InterPro" id="IPR013805">
    <property type="entry name" value="GrpE_CC"/>
</dbReference>